<evidence type="ECO:0000256" key="8">
    <source>
        <dbReference type="SAM" id="MobiDB-lite"/>
    </source>
</evidence>
<dbReference type="GO" id="GO:0006508">
    <property type="term" value="P:proteolysis"/>
    <property type="evidence" value="ECO:0007669"/>
    <property type="project" value="UniProtKB-KW"/>
</dbReference>
<evidence type="ECO:0000256" key="4">
    <source>
        <dbReference type="ARBA" id="ARBA00022801"/>
    </source>
</evidence>
<dbReference type="AlphaFoldDB" id="A0A813EKE2"/>
<sequence>MIRAPVINTVLNSSRTLRQLLGGKNAFEEAVSRSAPARTGSSGGAALAPPQALHLRDVSSAPLWFLACARARRAVTHAISAGEPAEVERGLSRLGELLRLGGVLSHVGALGPAALQRRCERVVDGWYDAAVRGGLSSGLVVPGKTKGVPARRLLHIRIEASAHELMDRMGQQSAKLHAAVAKGLAGNGHLDLRDEDLIGLRDRVKSVWGSTLGSAAVWRKTKYRVPIGKDAVDKIGSFCQDPVTRQRVFEAYYAGFGSDVDEAALELLRTRKQLAIQMGFKSGTAFELAPMSISDEVGARQLMDRCWRDAQPALLPALRKMGELAVSSGGAAPSRGKSSTSTISHADEAFYRALVTREADTWKLAEYLPDTSLPRLLEVVGKAYSVTLREVQPPKTIDRMRSGWHKSVRVYEVSDGSPASAVVRGMEDGRNRLGFVYLDLYQRTSLFGRPAVELAGAQLLCSGHAYLSMNLAEPSMGQGKLFNPEEIVAITHELGHAVHMLCHQGSPQEFEDLPLDVLELPSTLAETIALQPGCMAQYAQHYASGGPPPEALVRSCQRDVHFFVRYLQSASVSLGLSGEAFDPMSATPAELRAESVALWQRYSPVTAHPSFTPFAGEAGLYTAQGPNQLAYLLCYLRVDAILHSSKPGSTGSASVRSRRDGPQRWLNPEFASRLRSQLLDKSFSGSERLASLWPLLAADSKSPGLARQPHPLPPLPSDTSVLFQRA</sequence>
<dbReference type="Gene3D" id="1.10.1370.10">
    <property type="entry name" value="Neurolysin, domain 3"/>
    <property type="match status" value="1"/>
</dbReference>
<evidence type="ECO:0000313" key="10">
    <source>
        <dbReference type="EMBL" id="CAE8598710.1"/>
    </source>
</evidence>
<dbReference type="OrthoDB" id="426292at2759"/>
<comment type="similarity">
    <text evidence="1 7">Belongs to the peptidase M3 family.</text>
</comment>
<accession>A0A813EKE2</accession>
<dbReference type="InterPro" id="IPR001567">
    <property type="entry name" value="Pept_M3A_M3B_dom"/>
</dbReference>
<keyword evidence="5 7" id="KW-0862">Zinc</keyword>
<dbReference type="GO" id="GO:0046872">
    <property type="term" value="F:metal ion binding"/>
    <property type="evidence" value="ECO:0007669"/>
    <property type="project" value="UniProtKB-UniRule"/>
</dbReference>
<dbReference type="InterPro" id="IPR024077">
    <property type="entry name" value="Neurolysin/TOP_dom2"/>
</dbReference>
<comment type="caution">
    <text evidence="10">The sequence shown here is derived from an EMBL/GenBank/DDBJ whole genome shotgun (WGS) entry which is preliminary data.</text>
</comment>
<evidence type="ECO:0000256" key="7">
    <source>
        <dbReference type="RuleBase" id="RU003435"/>
    </source>
</evidence>
<dbReference type="SUPFAM" id="SSF55486">
    <property type="entry name" value="Metalloproteases ('zincins'), catalytic domain"/>
    <property type="match status" value="1"/>
</dbReference>
<gene>
    <name evidence="10" type="ORF">PGLA1383_LOCUS17111</name>
</gene>
<feature type="domain" description="Peptidase M3A/M3B catalytic" evidence="9">
    <location>
        <begin position="239"/>
        <end position="556"/>
    </location>
</feature>
<evidence type="ECO:0000256" key="5">
    <source>
        <dbReference type="ARBA" id="ARBA00022833"/>
    </source>
</evidence>
<organism evidence="10 11">
    <name type="scientific">Polarella glacialis</name>
    <name type="common">Dinoflagellate</name>
    <dbReference type="NCBI Taxonomy" id="89957"/>
    <lineage>
        <taxon>Eukaryota</taxon>
        <taxon>Sar</taxon>
        <taxon>Alveolata</taxon>
        <taxon>Dinophyceae</taxon>
        <taxon>Suessiales</taxon>
        <taxon>Suessiaceae</taxon>
        <taxon>Polarella</taxon>
    </lineage>
</organism>
<dbReference type="InterPro" id="IPR045090">
    <property type="entry name" value="Pept_M3A_M3B"/>
</dbReference>
<dbReference type="OMA" id="IVAITHE"/>
<dbReference type="EMBL" id="CAJNNV010010518">
    <property type="protein sequence ID" value="CAE8598710.1"/>
    <property type="molecule type" value="Genomic_DNA"/>
</dbReference>
<dbReference type="GO" id="GO:0004222">
    <property type="term" value="F:metalloendopeptidase activity"/>
    <property type="evidence" value="ECO:0007669"/>
    <property type="project" value="InterPro"/>
</dbReference>
<dbReference type="InterPro" id="IPR024079">
    <property type="entry name" value="MetalloPept_cat_dom_sf"/>
</dbReference>
<dbReference type="PANTHER" id="PTHR11804">
    <property type="entry name" value="PROTEASE M3 THIMET OLIGOPEPTIDASE-RELATED"/>
    <property type="match status" value="1"/>
</dbReference>
<evidence type="ECO:0000259" key="9">
    <source>
        <dbReference type="Pfam" id="PF01432"/>
    </source>
</evidence>
<name>A0A813EKE2_POLGL</name>
<feature type="region of interest" description="Disordered" evidence="8">
    <location>
        <begin position="702"/>
        <end position="726"/>
    </location>
</feature>
<evidence type="ECO:0000256" key="6">
    <source>
        <dbReference type="ARBA" id="ARBA00023049"/>
    </source>
</evidence>
<keyword evidence="6 7" id="KW-0482">Metalloprotease</keyword>
<dbReference type="GO" id="GO:0006518">
    <property type="term" value="P:peptide metabolic process"/>
    <property type="evidence" value="ECO:0007669"/>
    <property type="project" value="TreeGrafter"/>
</dbReference>
<evidence type="ECO:0000256" key="1">
    <source>
        <dbReference type="ARBA" id="ARBA00006040"/>
    </source>
</evidence>
<reference evidence="10" key="1">
    <citation type="submission" date="2021-02" db="EMBL/GenBank/DDBJ databases">
        <authorList>
            <person name="Dougan E. K."/>
            <person name="Rhodes N."/>
            <person name="Thang M."/>
            <person name="Chan C."/>
        </authorList>
    </citation>
    <scope>NUCLEOTIDE SEQUENCE</scope>
</reference>
<dbReference type="Pfam" id="PF01432">
    <property type="entry name" value="Peptidase_M3"/>
    <property type="match status" value="1"/>
</dbReference>
<dbReference type="Gene3D" id="3.40.390.10">
    <property type="entry name" value="Collagenase (Catalytic Domain)"/>
    <property type="match status" value="1"/>
</dbReference>
<keyword evidence="3 7" id="KW-0479">Metal-binding</keyword>
<proteinExistence type="inferred from homology"/>
<evidence type="ECO:0000256" key="2">
    <source>
        <dbReference type="ARBA" id="ARBA00022670"/>
    </source>
</evidence>
<evidence type="ECO:0000313" key="11">
    <source>
        <dbReference type="Proteomes" id="UP000654075"/>
    </source>
</evidence>
<dbReference type="Proteomes" id="UP000654075">
    <property type="component" value="Unassembled WGS sequence"/>
</dbReference>
<dbReference type="PANTHER" id="PTHR11804:SF84">
    <property type="entry name" value="SACCHAROLYSIN"/>
    <property type="match status" value="1"/>
</dbReference>
<keyword evidence="11" id="KW-1185">Reference proteome</keyword>
<feature type="compositionally biased region" description="Polar residues" evidence="8">
    <location>
        <begin position="717"/>
        <end position="726"/>
    </location>
</feature>
<comment type="cofactor">
    <cofactor evidence="7">
        <name>Zn(2+)</name>
        <dbReference type="ChEBI" id="CHEBI:29105"/>
    </cofactor>
    <text evidence="7">Binds 1 zinc ion.</text>
</comment>
<keyword evidence="4 7" id="KW-0378">Hydrolase</keyword>
<protein>
    <recommendedName>
        <fullName evidence="9">Peptidase M3A/M3B catalytic domain-containing protein</fullName>
    </recommendedName>
</protein>
<keyword evidence="2 7" id="KW-0645">Protease</keyword>
<evidence type="ECO:0000256" key="3">
    <source>
        <dbReference type="ARBA" id="ARBA00022723"/>
    </source>
</evidence>